<dbReference type="Gene3D" id="1.10.10.60">
    <property type="entry name" value="Homeodomain-like"/>
    <property type="match status" value="1"/>
</dbReference>
<name>A0AA86QE14_9EUKA</name>
<gene>
    <name evidence="3" type="ORF">HINF_LOCUS29252</name>
    <name evidence="2" type="ORF">HINF_LOCUS42147</name>
</gene>
<keyword evidence="4" id="KW-1185">Reference proteome</keyword>
<evidence type="ECO:0000259" key="1">
    <source>
        <dbReference type="PROSITE" id="PS51294"/>
    </source>
</evidence>
<dbReference type="SUPFAM" id="SSF46689">
    <property type="entry name" value="Homeodomain-like"/>
    <property type="match status" value="1"/>
</dbReference>
<dbReference type="Proteomes" id="UP001642409">
    <property type="component" value="Unassembled WGS sequence"/>
</dbReference>
<dbReference type="EMBL" id="CAXDID020000094">
    <property type="protein sequence ID" value="CAL6023686.1"/>
    <property type="molecule type" value="Genomic_DNA"/>
</dbReference>
<reference evidence="3 4" key="2">
    <citation type="submission" date="2024-07" db="EMBL/GenBank/DDBJ databases">
        <authorList>
            <person name="Akdeniz Z."/>
        </authorList>
    </citation>
    <scope>NUCLEOTIDE SEQUENCE [LARGE SCALE GENOMIC DNA]</scope>
</reference>
<dbReference type="SMART" id="SM00717">
    <property type="entry name" value="SANT"/>
    <property type="match status" value="1"/>
</dbReference>
<reference evidence="2" key="1">
    <citation type="submission" date="2023-06" db="EMBL/GenBank/DDBJ databases">
        <authorList>
            <person name="Kurt Z."/>
        </authorList>
    </citation>
    <scope>NUCLEOTIDE SEQUENCE</scope>
</reference>
<dbReference type="PROSITE" id="PS51294">
    <property type="entry name" value="HTH_MYB"/>
    <property type="match status" value="1"/>
</dbReference>
<accession>A0AA86QE14</accession>
<dbReference type="AlphaFoldDB" id="A0AA86QE14"/>
<dbReference type="Pfam" id="PF00249">
    <property type="entry name" value="Myb_DNA-binding"/>
    <property type="match status" value="1"/>
</dbReference>
<dbReference type="InterPro" id="IPR017930">
    <property type="entry name" value="Myb_dom"/>
</dbReference>
<comment type="caution">
    <text evidence="2">The sequence shown here is derived from an EMBL/GenBank/DDBJ whole genome shotgun (WGS) entry which is preliminary data.</text>
</comment>
<evidence type="ECO:0000313" key="4">
    <source>
        <dbReference type="Proteomes" id="UP001642409"/>
    </source>
</evidence>
<dbReference type="CDD" id="cd00167">
    <property type="entry name" value="SANT"/>
    <property type="match status" value="1"/>
</dbReference>
<protein>
    <submittedName>
        <fullName evidence="2">SANT/Myb domain</fullName>
    </submittedName>
    <submittedName>
        <fullName evidence="3">SANT/Myb_domain</fullName>
    </submittedName>
</protein>
<evidence type="ECO:0000313" key="2">
    <source>
        <dbReference type="EMBL" id="CAI9954502.1"/>
    </source>
</evidence>
<dbReference type="InterPro" id="IPR001005">
    <property type="entry name" value="SANT/Myb"/>
</dbReference>
<organism evidence="2">
    <name type="scientific">Hexamita inflata</name>
    <dbReference type="NCBI Taxonomy" id="28002"/>
    <lineage>
        <taxon>Eukaryota</taxon>
        <taxon>Metamonada</taxon>
        <taxon>Diplomonadida</taxon>
        <taxon>Hexamitidae</taxon>
        <taxon>Hexamitinae</taxon>
        <taxon>Hexamita</taxon>
    </lineage>
</organism>
<feature type="domain" description="HTH myb-type" evidence="1">
    <location>
        <begin position="1"/>
        <end position="56"/>
    </location>
</feature>
<dbReference type="EMBL" id="CATOUU010000849">
    <property type="protein sequence ID" value="CAI9954502.1"/>
    <property type="molecule type" value="Genomic_DNA"/>
</dbReference>
<proteinExistence type="predicted"/>
<sequence length="88" mass="10727">MSMQKSNSRWSLEEIQKCNNLVAKYRKNFRKIADHFETRSYSQIRAFYYNQLHKVEQQKIRPVDDQTKNITHENDTIEQLKFIAFDEL</sequence>
<evidence type="ECO:0000313" key="3">
    <source>
        <dbReference type="EMBL" id="CAL6023686.1"/>
    </source>
</evidence>
<dbReference type="InterPro" id="IPR009057">
    <property type="entry name" value="Homeodomain-like_sf"/>
</dbReference>